<name>A0ABS6Y1G2_9FLAO</name>
<organism evidence="1 2">
    <name type="scientific">Flavobacterium taihuense</name>
    <dbReference type="NCBI Taxonomy" id="2857508"/>
    <lineage>
        <taxon>Bacteria</taxon>
        <taxon>Pseudomonadati</taxon>
        <taxon>Bacteroidota</taxon>
        <taxon>Flavobacteriia</taxon>
        <taxon>Flavobacteriales</taxon>
        <taxon>Flavobacteriaceae</taxon>
        <taxon>Flavobacterium</taxon>
    </lineage>
</organism>
<dbReference type="RefSeq" id="WP_219319189.1">
    <property type="nucleotide sequence ID" value="NZ_JAHWYN010000034.1"/>
</dbReference>
<proteinExistence type="predicted"/>
<reference evidence="1 2" key="1">
    <citation type="submission" date="2021-07" db="EMBL/GenBank/DDBJ databases">
        <title>Flavobacterium sp. nov. isolated from sediment on the Taihu Lake.</title>
        <authorList>
            <person name="Qu J.-H."/>
        </authorList>
    </citation>
    <scope>NUCLEOTIDE SEQUENCE [LARGE SCALE GENOMIC DNA]</scope>
    <source>
        <strain evidence="1 2">NAS39</strain>
    </source>
</reference>
<evidence type="ECO:0000313" key="1">
    <source>
        <dbReference type="EMBL" id="MBW4362717.1"/>
    </source>
</evidence>
<dbReference type="PROSITE" id="PS51257">
    <property type="entry name" value="PROKAR_LIPOPROTEIN"/>
    <property type="match status" value="1"/>
</dbReference>
<dbReference type="EMBL" id="JAHWYN010000034">
    <property type="protein sequence ID" value="MBW4362717.1"/>
    <property type="molecule type" value="Genomic_DNA"/>
</dbReference>
<evidence type="ECO:0000313" key="2">
    <source>
        <dbReference type="Proteomes" id="UP000812031"/>
    </source>
</evidence>
<sequence length="187" mass="21644">MKIFKFILFLTSFAIVVSCNNSKKSSNEIAELKIENYLETVENKFPNFETNTAINDELNDYLKKDFKEAINNGILTDLPFKLAKVEKCGNKYVLNLEHSLTSKFYDKYVLSNLEIDLYALTDEKTAKSLQEEQFYVVNIKFKDYINLNNKEKYCALVLMSPFMGYFANEKQFGAIAVDLKNIEKVSN</sequence>
<comment type="caution">
    <text evidence="1">The sequence shown here is derived from an EMBL/GenBank/DDBJ whole genome shotgun (WGS) entry which is preliminary data.</text>
</comment>
<keyword evidence="2" id="KW-1185">Reference proteome</keyword>
<accession>A0ABS6Y1G2</accession>
<evidence type="ECO:0008006" key="3">
    <source>
        <dbReference type="Google" id="ProtNLM"/>
    </source>
</evidence>
<gene>
    <name evidence="1" type="ORF">KZH69_19735</name>
</gene>
<dbReference type="Proteomes" id="UP000812031">
    <property type="component" value="Unassembled WGS sequence"/>
</dbReference>
<protein>
    <recommendedName>
        <fullName evidence="3">Lipoprotein</fullName>
    </recommendedName>
</protein>